<evidence type="ECO:0008006" key="4">
    <source>
        <dbReference type="Google" id="ProtNLM"/>
    </source>
</evidence>
<feature type="region of interest" description="Disordered" evidence="1">
    <location>
        <begin position="75"/>
        <end position="107"/>
    </location>
</feature>
<organism evidence="2 3">
    <name type="scientific">Roseivivax isoporae LMG 25204</name>
    <dbReference type="NCBI Taxonomy" id="1449351"/>
    <lineage>
        <taxon>Bacteria</taxon>
        <taxon>Pseudomonadati</taxon>
        <taxon>Pseudomonadota</taxon>
        <taxon>Alphaproteobacteria</taxon>
        <taxon>Rhodobacterales</taxon>
        <taxon>Roseobacteraceae</taxon>
        <taxon>Roseivivax</taxon>
    </lineage>
</organism>
<dbReference type="Gene3D" id="2.60.40.790">
    <property type="match status" value="1"/>
</dbReference>
<dbReference type="STRING" id="1449351.RISW2_01405"/>
<protein>
    <recommendedName>
        <fullName evidence="4">SHSP domain-containing protein</fullName>
    </recommendedName>
</protein>
<accession>X7FB78</accession>
<evidence type="ECO:0000313" key="3">
    <source>
        <dbReference type="Proteomes" id="UP000023430"/>
    </source>
</evidence>
<comment type="caution">
    <text evidence="2">The sequence shown here is derived from an EMBL/GenBank/DDBJ whole genome shotgun (WGS) entry which is preliminary data.</text>
</comment>
<dbReference type="InterPro" id="IPR008978">
    <property type="entry name" value="HSP20-like_chaperone"/>
</dbReference>
<dbReference type="AlphaFoldDB" id="X7FB78"/>
<gene>
    <name evidence="2" type="ORF">RISW2_01405</name>
</gene>
<name>X7FB78_9RHOB</name>
<reference evidence="2 3" key="1">
    <citation type="submission" date="2014-01" db="EMBL/GenBank/DDBJ databases">
        <title>Roseivivax isoporae LMG 25204 Genome Sequencing.</title>
        <authorList>
            <person name="Lai Q."/>
            <person name="Li G."/>
            <person name="Shao Z."/>
        </authorList>
    </citation>
    <scope>NUCLEOTIDE SEQUENCE [LARGE SCALE GENOMIC DNA]</scope>
    <source>
        <strain evidence="2 3">LMG 25204</strain>
    </source>
</reference>
<evidence type="ECO:0000256" key="1">
    <source>
        <dbReference type="SAM" id="MobiDB-lite"/>
    </source>
</evidence>
<dbReference type="EMBL" id="JAME01000010">
    <property type="protein sequence ID" value="ETX29354.1"/>
    <property type="molecule type" value="Genomic_DNA"/>
</dbReference>
<dbReference type="CDD" id="cd06464">
    <property type="entry name" value="ACD_sHsps-like"/>
    <property type="match status" value="1"/>
</dbReference>
<proteinExistence type="predicted"/>
<feature type="compositionally biased region" description="Low complexity" evidence="1">
    <location>
        <begin position="78"/>
        <end position="94"/>
    </location>
</feature>
<dbReference type="SUPFAM" id="SSF49764">
    <property type="entry name" value="HSP20-like chaperones"/>
    <property type="match status" value="1"/>
</dbReference>
<dbReference type="Proteomes" id="UP000023430">
    <property type="component" value="Unassembled WGS sequence"/>
</dbReference>
<sequence length="190" mass="20447">MTEDPKRRFDEVRQEIDLRLNGLLGELGRSLTEVLGRLDDGQGEIRREHFFQSGDGGVRASAGLRVRVGGLAAERTTAAHAQRSPARQARAAEAGDMPQGQPSAPAARDIAATVLMERGLWSLSADLPGMTERDVTLSEKDGRLVITAASRGRRYEGTFDKPAGLALDDIALSVRNGILDLTASLPEDTE</sequence>
<dbReference type="RefSeq" id="WP_043769059.1">
    <property type="nucleotide sequence ID" value="NZ_JAME01000010.1"/>
</dbReference>
<evidence type="ECO:0000313" key="2">
    <source>
        <dbReference type="EMBL" id="ETX29354.1"/>
    </source>
</evidence>
<dbReference type="eggNOG" id="COG0071">
    <property type="taxonomic scope" value="Bacteria"/>
</dbReference>
<dbReference type="OrthoDB" id="7872389at2"/>
<keyword evidence="3" id="KW-1185">Reference proteome</keyword>